<gene>
    <name evidence="1" type="ORF">FBU59_007062</name>
</gene>
<accession>A0ACC1IY61</accession>
<proteinExistence type="predicted"/>
<evidence type="ECO:0000313" key="2">
    <source>
        <dbReference type="Proteomes" id="UP001150603"/>
    </source>
</evidence>
<feature type="non-terminal residue" evidence="1">
    <location>
        <position position="328"/>
    </location>
</feature>
<name>A0ACC1IY61_9FUNG</name>
<dbReference type="EMBL" id="JANBPW010006537">
    <property type="protein sequence ID" value="KAJ1929252.1"/>
    <property type="molecule type" value="Genomic_DNA"/>
</dbReference>
<protein>
    <submittedName>
        <fullName evidence="1">Uncharacterized protein</fullName>
    </submittedName>
</protein>
<dbReference type="Proteomes" id="UP001150603">
    <property type="component" value="Unassembled WGS sequence"/>
</dbReference>
<keyword evidence="2" id="KW-1185">Reference proteome</keyword>
<comment type="caution">
    <text evidence="1">The sequence shown here is derived from an EMBL/GenBank/DDBJ whole genome shotgun (WGS) entry which is preliminary data.</text>
</comment>
<organism evidence="1 2">
    <name type="scientific">Linderina macrospora</name>
    <dbReference type="NCBI Taxonomy" id="4868"/>
    <lineage>
        <taxon>Eukaryota</taxon>
        <taxon>Fungi</taxon>
        <taxon>Fungi incertae sedis</taxon>
        <taxon>Zoopagomycota</taxon>
        <taxon>Kickxellomycotina</taxon>
        <taxon>Kickxellomycetes</taxon>
        <taxon>Kickxellales</taxon>
        <taxon>Kickxellaceae</taxon>
        <taxon>Linderina</taxon>
    </lineage>
</organism>
<evidence type="ECO:0000313" key="1">
    <source>
        <dbReference type="EMBL" id="KAJ1929252.1"/>
    </source>
</evidence>
<sequence>MFTIILTIFSYTLALALFCQALVSGIRLSIKRIPLTPPAAPPALLKAAAKSKSTPNVSELPELQGIRPTTTTKCYKDFFTSACNGNECSSYQNNPMYVRTVPYLSYWLLTVQATLGVVVTMSLVVMYLLEVHGGCLAVARISTVGFFVGISILFLASAVQTHIVNDMCIKIFFIMLVGFAAQFTMLGFILPSTLSASIDERTGLCLFDIQQPSAQWFKNLPMYAAIAHFVLSFFSSISIINGAFRLCPHTRFLSPRAIFHTLTVYRGLGLLFANGVTGIGTSICVIVVACFGHFHFSPYWILQWSVMSRIVSVALWHRAVTDPAAPEH</sequence>
<reference evidence="1" key="1">
    <citation type="submission" date="2022-07" db="EMBL/GenBank/DDBJ databases">
        <title>Phylogenomic reconstructions and comparative analyses of Kickxellomycotina fungi.</title>
        <authorList>
            <person name="Reynolds N.K."/>
            <person name="Stajich J.E."/>
            <person name="Barry K."/>
            <person name="Grigoriev I.V."/>
            <person name="Crous P."/>
            <person name="Smith M.E."/>
        </authorList>
    </citation>
    <scope>NUCLEOTIDE SEQUENCE</scope>
    <source>
        <strain evidence="1">NRRL 5244</strain>
    </source>
</reference>